<gene>
    <name evidence="9" type="ORF">ELD05_11070</name>
</gene>
<protein>
    <submittedName>
        <fullName evidence="9">DedA family protein</fullName>
    </submittedName>
</protein>
<evidence type="ECO:0000256" key="7">
    <source>
        <dbReference type="SAM" id="Phobius"/>
    </source>
</evidence>
<comment type="subcellular location">
    <subcellularLocation>
        <location evidence="1">Cell membrane</location>
        <topology evidence="1">Multi-pass membrane protein</topology>
    </subcellularLocation>
</comment>
<feature type="transmembrane region" description="Helical" evidence="7">
    <location>
        <begin position="51"/>
        <end position="72"/>
    </location>
</feature>
<evidence type="ECO:0000313" key="10">
    <source>
        <dbReference type="Proteomes" id="UP000282930"/>
    </source>
</evidence>
<dbReference type="KEGG" id="ccha:ELD05_11070"/>
<dbReference type="GO" id="GO:0005886">
    <property type="term" value="C:plasma membrane"/>
    <property type="evidence" value="ECO:0007669"/>
    <property type="project" value="UniProtKB-SubCell"/>
</dbReference>
<evidence type="ECO:0000256" key="5">
    <source>
        <dbReference type="ARBA" id="ARBA00022989"/>
    </source>
</evidence>
<evidence type="ECO:0000256" key="3">
    <source>
        <dbReference type="ARBA" id="ARBA00022475"/>
    </source>
</evidence>
<feature type="transmembrane region" description="Helical" evidence="7">
    <location>
        <begin position="136"/>
        <end position="158"/>
    </location>
</feature>
<feature type="domain" description="VTT" evidence="8">
    <location>
        <begin position="31"/>
        <end position="155"/>
    </location>
</feature>
<keyword evidence="10" id="KW-1185">Reference proteome</keyword>
<name>A0A3T0D7M5_9FIRM</name>
<dbReference type="RefSeq" id="WP_127352472.1">
    <property type="nucleotide sequence ID" value="NZ_CP034791.1"/>
</dbReference>
<evidence type="ECO:0000313" key="9">
    <source>
        <dbReference type="EMBL" id="AZT91130.1"/>
    </source>
</evidence>
<dbReference type="Proteomes" id="UP000282930">
    <property type="component" value="Chromosome"/>
</dbReference>
<reference evidence="9 10" key="1">
    <citation type="submission" date="2018-12" db="EMBL/GenBank/DDBJ databases">
        <title>Genome sequence from the cellulolytic species, Caldicellulosiruptor changbaiensis.</title>
        <authorList>
            <person name="Blumer-Schuette S.E."/>
            <person name="Mendoza C."/>
        </authorList>
    </citation>
    <scope>NUCLEOTIDE SEQUENCE [LARGE SCALE GENOMIC DNA]</scope>
    <source>
        <strain evidence="9 10">CBS-Z</strain>
    </source>
</reference>
<keyword evidence="5 7" id="KW-1133">Transmembrane helix</keyword>
<dbReference type="PANTHER" id="PTHR42709">
    <property type="entry name" value="ALKALINE PHOSPHATASE LIKE PROTEIN"/>
    <property type="match status" value="1"/>
</dbReference>
<sequence length="201" mass="22991">MISFLKYLVERFGLIGIFLILFIEGLGIPFPTQIAYLGAVALINLHKYSPFTLIMVISLGNLCGNLTINLLLRSGRSSIINIFEKILKIKKETLLSVNNFFVKYGIFAVPIARIIGVPRTPVIFLAGISKMNFYEYVISSFIGDTIWATFYVYFYWYGFSLFKFLYKKDISLFWLAIFLLAAIIVLVWAIVLKILAKKKKV</sequence>
<proteinExistence type="inferred from homology"/>
<accession>A0A3T0D7M5</accession>
<evidence type="ECO:0000256" key="1">
    <source>
        <dbReference type="ARBA" id="ARBA00004651"/>
    </source>
</evidence>
<keyword evidence="3" id="KW-1003">Cell membrane</keyword>
<keyword evidence="4 7" id="KW-0812">Transmembrane</keyword>
<feature type="transmembrane region" description="Helical" evidence="7">
    <location>
        <begin position="93"/>
        <end position="116"/>
    </location>
</feature>
<evidence type="ECO:0000256" key="4">
    <source>
        <dbReference type="ARBA" id="ARBA00022692"/>
    </source>
</evidence>
<comment type="similarity">
    <text evidence="2">Belongs to the DedA family.</text>
</comment>
<evidence type="ECO:0000259" key="8">
    <source>
        <dbReference type="Pfam" id="PF09335"/>
    </source>
</evidence>
<dbReference type="InterPro" id="IPR051311">
    <property type="entry name" value="DedA_domain"/>
</dbReference>
<feature type="transmembrane region" description="Helical" evidence="7">
    <location>
        <begin position="170"/>
        <end position="191"/>
    </location>
</feature>
<organism evidence="9 10">
    <name type="scientific">Caldicellulosiruptor changbaiensis</name>
    <dbReference type="NCBI Taxonomy" id="1222016"/>
    <lineage>
        <taxon>Bacteria</taxon>
        <taxon>Bacillati</taxon>
        <taxon>Bacillota</taxon>
        <taxon>Bacillota incertae sedis</taxon>
        <taxon>Caldicellulosiruptorales</taxon>
        <taxon>Caldicellulosiruptoraceae</taxon>
        <taxon>Caldicellulosiruptor</taxon>
    </lineage>
</organism>
<dbReference type="AlphaFoldDB" id="A0A3T0D7M5"/>
<feature type="transmembrane region" description="Helical" evidence="7">
    <location>
        <begin position="12"/>
        <end position="31"/>
    </location>
</feature>
<evidence type="ECO:0000256" key="2">
    <source>
        <dbReference type="ARBA" id="ARBA00010792"/>
    </source>
</evidence>
<evidence type="ECO:0000256" key="6">
    <source>
        <dbReference type="ARBA" id="ARBA00023136"/>
    </source>
</evidence>
<dbReference type="InterPro" id="IPR032816">
    <property type="entry name" value="VTT_dom"/>
</dbReference>
<keyword evidence="6 7" id="KW-0472">Membrane</keyword>
<dbReference type="EMBL" id="CP034791">
    <property type="protein sequence ID" value="AZT91130.1"/>
    <property type="molecule type" value="Genomic_DNA"/>
</dbReference>
<dbReference type="PANTHER" id="PTHR42709:SF6">
    <property type="entry name" value="UNDECAPRENYL PHOSPHATE TRANSPORTER A"/>
    <property type="match status" value="1"/>
</dbReference>
<dbReference type="Pfam" id="PF09335">
    <property type="entry name" value="VTT_dom"/>
    <property type="match status" value="1"/>
</dbReference>